<dbReference type="CDD" id="cd17040">
    <property type="entry name" value="Ubl_MoaD_like"/>
    <property type="match status" value="1"/>
</dbReference>
<organism evidence="1 3">
    <name type="scientific">Gimesia maris</name>
    <dbReference type="NCBI Taxonomy" id="122"/>
    <lineage>
        <taxon>Bacteria</taxon>
        <taxon>Pseudomonadati</taxon>
        <taxon>Planctomycetota</taxon>
        <taxon>Planctomycetia</taxon>
        <taxon>Planctomycetales</taxon>
        <taxon>Planctomycetaceae</taxon>
        <taxon>Gimesia</taxon>
    </lineage>
</organism>
<dbReference type="InterPro" id="IPR012675">
    <property type="entry name" value="Beta-grasp_dom_sf"/>
</dbReference>
<keyword evidence="4" id="KW-1185">Reference proteome</keyword>
<evidence type="ECO:0000313" key="2">
    <source>
        <dbReference type="EMBL" id="QEG16681.1"/>
    </source>
</evidence>
<reference evidence="1 3" key="1">
    <citation type="journal article" date="2018" name="Nat. Biotechnol.">
        <title>A standardized bacterial taxonomy based on genome phylogeny substantially revises the tree of life.</title>
        <authorList>
            <person name="Parks D.H."/>
            <person name="Chuvochina M."/>
            <person name="Waite D.W."/>
            <person name="Rinke C."/>
            <person name="Skarshewski A."/>
            <person name="Chaumeil P.A."/>
            <person name="Hugenholtz P."/>
        </authorList>
    </citation>
    <scope>NUCLEOTIDE SEQUENCE [LARGE SCALE GENOMIC DNA]</scope>
    <source>
        <strain evidence="1">UBA9375</strain>
    </source>
</reference>
<dbReference type="Pfam" id="PF02597">
    <property type="entry name" value="ThiS"/>
    <property type="match status" value="1"/>
</dbReference>
<gene>
    <name evidence="1" type="ORF">DIT97_11170</name>
    <name evidence="2" type="ORF">GmarT_25470</name>
</gene>
<dbReference type="AlphaFoldDB" id="A0A3D3R3Y3"/>
<dbReference type="SUPFAM" id="SSF54285">
    <property type="entry name" value="MoaD/ThiS"/>
    <property type="match status" value="1"/>
</dbReference>
<evidence type="ECO:0000313" key="4">
    <source>
        <dbReference type="Proteomes" id="UP000322887"/>
    </source>
</evidence>
<proteinExistence type="predicted"/>
<dbReference type="Proteomes" id="UP000322887">
    <property type="component" value="Chromosome"/>
</dbReference>
<dbReference type="InterPro" id="IPR016155">
    <property type="entry name" value="Mopterin_synth/thiamin_S_b"/>
</dbReference>
<accession>A0A517XB51</accession>
<evidence type="ECO:0000313" key="1">
    <source>
        <dbReference type="EMBL" id="HCO23581.1"/>
    </source>
</evidence>
<evidence type="ECO:0000313" key="3">
    <source>
        <dbReference type="Proteomes" id="UP000263642"/>
    </source>
</evidence>
<dbReference type="Proteomes" id="UP000263642">
    <property type="component" value="Unassembled WGS sequence"/>
</dbReference>
<protein>
    <submittedName>
        <fullName evidence="2">ThiS family protein</fullName>
    </submittedName>
</protein>
<dbReference type="Gene3D" id="3.10.20.30">
    <property type="match status" value="1"/>
</dbReference>
<dbReference type="InterPro" id="IPR003749">
    <property type="entry name" value="ThiS/MoaD-like"/>
</dbReference>
<dbReference type="EMBL" id="CP042910">
    <property type="protein sequence ID" value="QEG16681.1"/>
    <property type="molecule type" value="Genomic_DNA"/>
</dbReference>
<accession>A0A3D3R3Y3</accession>
<name>A0A3D3R3Y3_9PLAN</name>
<sequence>MKIKVEYTAQVKKAAGTGTEEYEIPPGSTLQDLVKRVAETHSTALKPLLFPDSDVLHPSILLFVSNEQVLWEEPRTLEPQQVVSILSPISGG</sequence>
<reference evidence="2 4" key="2">
    <citation type="submission" date="2019-08" db="EMBL/GenBank/DDBJ databases">
        <title>Deep-cultivation of Planctomycetes and their phenomic and genomic characterization uncovers novel biology.</title>
        <authorList>
            <person name="Wiegand S."/>
            <person name="Jogler M."/>
            <person name="Boedeker C."/>
            <person name="Pinto D."/>
            <person name="Vollmers J."/>
            <person name="Rivas-Marin E."/>
            <person name="Kohn T."/>
            <person name="Peeters S.H."/>
            <person name="Heuer A."/>
            <person name="Rast P."/>
            <person name="Oberbeckmann S."/>
            <person name="Bunk B."/>
            <person name="Jeske O."/>
            <person name="Meyerdierks A."/>
            <person name="Storesund J.E."/>
            <person name="Kallscheuer N."/>
            <person name="Luecker S."/>
            <person name="Lage O.M."/>
            <person name="Pohl T."/>
            <person name="Merkel B.J."/>
            <person name="Hornburger P."/>
            <person name="Mueller R.-W."/>
            <person name="Bruemmer F."/>
            <person name="Labrenz M."/>
            <person name="Spormann A.M."/>
            <person name="Op den Camp H."/>
            <person name="Overmann J."/>
            <person name="Amann R."/>
            <person name="Jetten M.S.M."/>
            <person name="Mascher T."/>
            <person name="Medema M.H."/>
            <person name="Devos D.P."/>
            <person name="Kaster A.-K."/>
            <person name="Ovreas L."/>
            <person name="Rohde M."/>
            <person name="Galperin M.Y."/>
            <person name="Jogler C."/>
        </authorList>
    </citation>
    <scope>NUCLEOTIDE SEQUENCE [LARGE SCALE GENOMIC DNA]</scope>
    <source>
        <strain evidence="2 4">DSM 8797</strain>
    </source>
</reference>
<dbReference type="EMBL" id="DQAY01000062">
    <property type="protein sequence ID" value="HCO23581.1"/>
    <property type="molecule type" value="Genomic_DNA"/>
</dbReference>